<dbReference type="Gene3D" id="4.10.950.10">
    <property type="entry name" value="Ribosomal protein L2, domain 3"/>
    <property type="match status" value="1"/>
</dbReference>
<dbReference type="InterPro" id="IPR002171">
    <property type="entry name" value="Ribosomal_uL2"/>
</dbReference>
<name>R4V121_COPFO</name>
<evidence type="ECO:0000259" key="7">
    <source>
        <dbReference type="SMART" id="SM01382"/>
    </source>
</evidence>
<dbReference type="InterPro" id="IPR022671">
    <property type="entry name" value="Ribosomal_uL2_CS"/>
</dbReference>
<dbReference type="SMART" id="SM01382">
    <property type="entry name" value="Ribosomal_L2_C"/>
    <property type="match status" value="1"/>
</dbReference>
<evidence type="ECO:0000313" key="9">
    <source>
        <dbReference type="EMBL" id="AGM32342.1"/>
    </source>
</evidence>
<dbReference type="PROSITE" id="PS00467">
    <property type="entry name" value="RIBOSOMAL_L2"/>
    <property type="match status" value="1"/>
</dbReference>
<feature type="domain" description="Large ribosomal subunit protein uL2 RNA-binding" evidence="8">
    <location>
        <begin position="11"/>
        <end position="88"/>
    </location>
</feature>
<dbReference type="InterPro" id="IPR022666">
    <property type="entry name" value="Ribosomal_uL2_RNA-bd_dom"/>
</dbReference>
<dbReference type="SMART" id="SM01383">
    <property type="entry name" value="Ribosomal_L2"/>
    <property type="match status" value="1"/>
</dbReference>
<dbReference type="GO" id="GO:0003723">
    <property type="term" value="F:RNA binding"/>
    <property type="evidence" value="ECO:0007669"/>
    <property type="project" value="InterPro"/>
</dbReference>
<dbReference type="InterPro" id="IPR014726">
    <property type="entry name" value="Ribosomal_uL2_dom3"/>
</dbReference>
<dbReference type="PIRSF" id="PIRSF002158">
    <property type="entry name" value="Ribosomal_L2"/>
    <property type="match status" value="1"/>
</dbReference>
<dbReference type="Gene3D" id="2.30.30.30">
    <property type="match status" value="1"/>
</dbReference>
<dbReference type="FunFam" id="2.40.50.140:FF:000020">
    <property type="entry name" value="60S ribosomal protein L2"/>
    <property type="match status" value="1"/>
</dbReference>
<comment type="similarity">
    <text evidence="1">Belongs to the universal ribosomal protein uL2 family.</text>
</comment>
<dbReference type="InterPro" id="IPR012340">
    <property type="entry name" value="NA-bd_OB-fold"/>
</dbReference>
<feature type="compositionally biased region" description="Basic and acidic residues" evidence="6">
    <location>
        <begin position="250"/>
        <end position="260"/>
    </location>
</feature>
<dbReference type="SUPFAM" id="SSF50104">
    <property type="entry name" value="Translation proteins SH3-like domain"/>
    <property type="match status" value="1"/>
</dbReference>
<dbReference type="GO" id="GO:0022625">
    <property type="term" value="C:cytosolic large ribosomal subunit"/>
    <property type="evidence" value="ECO:0007669"/>
    <property type="project" value="TreeGrafter"/>
</dbReference>
<proteinExistence type="evidence at transcript level"/>
<evidence type="ECO:0000256" key="5">
    <source>
        <dbReference type="ARBA" id="ARBA00035350"/>
    </source>
</evidence>
<evidence type="ECO:0000256" key="6">
    <source>
        <dbReference type="SAM" id="MobiDB-lite"/>
    </source>
</evidence>
<dbReference type="FunFam" id="4.10.950.10:FF:000002">
    <property type="entry name" value="60S ribosomal protein L2"/>
    <property type="match status" value="1"/>
</dbReference>
<reference evidence="9" key="1">
    <citation type="submission" date="2013-02" db="EMBL/GenBank/DDBJ databases">
        <title>Immune-Related transcriptome of Coptotermes formosanus Shiraki workers: the defense mechanism.</title>
        <authorList>
            <person name="Hussain A."/>
            <person name="Li Y.F."/>
            <person name="Cheng Y."/>
            <person name="Liu Y."/>
            <person name="Chen C.C."/>
            <person name="Wen S.Y."/>
        </authorList>
    </citation>
    <scope>NUCLEOTIDE SEQUENCE</scope>
</reference>
<evidence type="ECO:0000256" key="4">
    <source>
        <dbReference type="ARBA" id="ARBA00035242"/>
    </source>
</evidence>
<keyword evidence="2 9" id="KW-0689">Ribosomal protein</keyword>
<dbReference type="PANTHER" id="PTHR13691:SF16">
    <property type="entry name" value="LARGE RIBOSOMAL SUBUNIT PROTEIN UL2"/>
    <property type="match status" value="1"/>
</dbReference>
<dbReference type="InterPro" id="IPR014722">
    <property type="entry name" value="Rib_uL2_dom2"/>
</dbReference>
<dbReference type="Pfam" id="PF03947">
    <property type="entry name" value="Ribosomal_L2_C"/>
    <property type="match status" value="1"/>
</dbReference>
<dbReference type="GO" id="GO:0003735">
    <property type="term" value="F:structural constituent of ribosome"/>
    <property type="evidence" value="ECO:0007669"/>
    <property type="project" value="InterPro"/>
</dbReference>
<dbReference type="PANTHER" id="PTHR13691">
    <property type="entry name" value="RIBOSOMAL PROTEIN L2"/>
    <property type="match status" value="1"/>
</dbReference>
<dbReference type="AlphaFoldDB" id="R4V121"/>
<dbReference type="InterPro" id="IPR022669">
    <property type="entry name" value="Ribosomal_uL2_C"/>
</dbReference>
<evidence type="ECO:0000256" key="2">
    <source>
        <dbReference type="ARBA" id="ARBA00022980"/>
    </source>
</evidence>
<sequence length="266" mass="28326">MGHILRAQRRGYGTVFKAHTHHRKGAAKYRSLDKAERSTIVNGQIKSIIHDPGRGTPLAEVVYKKGESLEKVKIIAPEGIQTGQIIQCGPSADLIVGNILPVGKIPEGTEVTNVEHNPGDGGKYGRSSGDSCRIIAHGDDGFTRIQLPSGRKIILSNLCRASLGIAAGGGRPEKPMLKAGNMFHKFKAKRKSWPVVRGVAMNPVDHPHGGGAHQHIGKPTTVSRNARPGQKVGLVAARRTGKRTGTAANIKKDNKADKKPGAAAKK</sequence>
<dbReference type="GO" id="GO:0002181">
    <property type="term" value="P:cytoplasmic translation"/>
    <property type="evidence" value="ECO:0007669"/>
    <property type="project" value="TreeGrafter"/>
</dbReference>
<accession>R4V121</accession>
<evidence type="ECO:0000256" key="3">
    <source>
        <dbReference type="ARBA" id="ARBA00023274"/>
    </source>
</evidence>
<feature type="region of interest" description="Disordered" evidence="6">
    <location>
        <begin position="205"/>
        <end position="266"/>
    </location>
</feature>
<keyword evidence="3" id="KW-0687">Ribonucleoprotein</keyword>
<dbReference type="Pfam" id="PF00181">
    <property type="entry name" value="Ribosomal_L2_N"/>
    <property type="match status" value="1"/>
</dbReference>
<dbReference type="HAMAP" id="MF_01320_A">
    <property type="entry name" value="Ribosomal_uL2_A"/>
    <property type="match status" value="1"/>
</dbReference>
<dbReference type="InterPro" id="IPR023672">
    <property type="entry name" value="Ribosomal_uL2_arc_euk"/>
</dbReference>
<feature type="domain" description="Large ribosomal subunit protein uL2 C-terminal" evidence="7">
    <location>
        <begin position="94"/>
        <end position="228"/>
    </location>
</feature>
<dbReference type="NCBIfam" id="NF007180">
    <property type="entry name" value="PRK09612.1"/>
    <property type="match status" value="1"/>
</dbReference>
<dbReference type="SUPFAM" id="SSF50249">
    <property type="entry name" value="Nucleic acid-binding proteins"/>
    <property type="match status" value="1"/>
</dbReference>
<dbReference type="Gene3D" id="2.40.50.140">
    <property type="entry name" value="Nucleic acid-binding proteins"/>
    <property type="match status" value="1"/>
</dbReference>
<organism evidence="9">
    <name type="scientific">Coptotermes formosanus</name>
    <name type="common">Formosan subterranean termite</name>
    <dbReference type="NCBI Taxonomy" id="36987"/>
    <lineage>
        <taxon>Eukaryota</taxon>
        <taxon>Metazoa</taxon>
        <taxon>Ecdysozoa</taxon>
        <taxon>Arthropoda</taxon>
        <taxon>Hexapoda</taxon>
        <taxon>Insecta</taxon>
        <taxon>Pterygota</taxon>
        <taxon>Neoptera</taxon>
        <taxon>Polyneoptera</taxon>
        <taxon>Dictyoptera</taxon>
        <taxon>Blattodea</taxon>
        <taxon>Blattoidea</taxon>
        <taxon>Termitoidae</taxon>
        <taxon>Rhinotermitidae</taxon>
        <taxon>Coptotermes</taxon>
    </lineage>
</organism>
<evidence type="ECO:0000259" key="8">
    <source>
        <dbReference type="SMART" id="SM01383"/>
    </source>
</evidence>
<evidence type="ECO:0000256" key="1">
    <source>
        <dbReference type="ARBA" id="ARBA00005636"/>
    </source>
</evidence>
<protein>
    <recommendedName>
        <fullName evidence="4">Large ribosomal subunit protein uL2</fullName>
    </recommendedName>
    <alternativeName>
        <fullName evidence="5">60S ribosomal protein L8</fullName>
    </alternativeName>
</protein>
<dbReference type="EMBL" id="KC571843">
    <property type="protein sequence ID" value="AGM32342.1"/>
    <property type="molecule type" value="mRNA"/>
</dbReference>
<dbReference type="InterPro" id="IPR008991">
    <property type="entry name" value="Translation_prot_SH3-like_sf"/>
</dbReference>